<name>A0A7W9HC33_9ACTN</name>
<proteinExistence type="predicted"/>
<evidence type="ECO:0000313" key="2">
    <source>
        <dbReference type="EMBL" id="MBB5799148.1"/>
    </source>
</evidence>
<dbReference type="Proteomes" id="UP000590647">
    <property type="component" value="Unassembled WGS sequence"/>
</dbReference>
<organism evidence="2 3">
    <name type="scientific">Streptomyces caelestis</name>
    <dbReference type="NCBI Taxonomy" id="36816"/>
    <lineage>
        <taxon>Bacteria</taxon>
        <taxon>Bacillati</taxon>
        <taxon>Actinomycetota</taxon>
        <taxon>Actinomycetes</taxon>
        <taxon>Kitasatosporales</taxon>
        <taxon>Streptomycetaceae</taxon>
        <taxon>Streptomyces</taxon>
    </lineage>
</organism>
<accession>A0A7W9HC33</accession>
<keyword evidence="3" id="KW-1185">Reference proteome</keyword>
<reference evidence="2 3" key="1">
    <citation type="submission" date="2020-08" db="EMBL/GenBank/DDBJ databases">
        <title>Sequencing the genomes of 1000 actinobacteria strains.</title>
        <authorList>
            <person name="Klenk H.-P."/>
        </authorList>
    </citation>
    <scope>NUCLEOTIDE SEQUENCE [LARGE SCALE GENOMIC DNA]</scope>
    <source>
        <strain evidence="2 3">DSM 40084</strain>
    </source>
</reference>
<dbReference type="RefSeq" id="WP_184991244.1">
    <property type="nucleotide sequence ID" value="NZ_JACHNE010000001.1"/>
</dbReference>
<gene>
    <name evidence="2" type="ORF">HDA41_007112</name>
</gene>
<sequence length="57" mass="5737">MTEGAVALQHGLAHGEPVASGWKQWSMTESRLTPASSATAPAAADSDPRAAGPPGRP</sequence>
<evidence type="ECO:0000313" key="3">
    <source>
        <dbReference type="Proteomes" id="UP000590647"/>
    </source>
</evidence>
<dbReference type="EMBL" id="JACHNE010000001">
    <property type="protein sequence ID" value="MBB5799148.1"/>
    <property type="molecule type" value="Genomic_DNA"/>
</dbReference>
<evidence type="ECO:0000256" key="1">
    <source>
        <dbReference type="SAM" id="MobiDB-lite"/>
    </source>
</evidence>
<protein>
    <submittedName>
        <fullName evidence="2">Uncharacterized protein</fullName>
    </submittedName>
</protein>
<comment type="caution">
    <text evidence="2">The sequence shown here is derived from an EMBL/GenBank/DDBJ whole genome shotgun (WGS) entry which is preliminary data.</text>
</comment>
<feature type="compositionally biased region" description="Low complexity" evidence="1">
    <location>
        <begin position="30"/>
        <end position="57"/>
    </location>
</feature>
<dbReference type="AlphaFoldDB" id="A0A7W9HC33"/>
<feature type="region of interest" description="Disordered" evidence="1">
    <location>
        <begin position="27"/>
        <end position="57"/>
    </location>
</feature>